<keyword evidence="4" id="KW-0547">Nucleotide-binding</keyword>
<gene>
    <name evidence="10" type="ORF">F383_08084</name>
</gene>
<evidence type="ECO:0000256" key="1">
    <source>
        <dbReference type="ARBA" id="ARBA00012513"/>
    </source>
</evidence>
<dbReference type="SMART" id="SM00220">
    <property type="entry name" value="S_TKc"/>
    <property type="match status" value="1"/>
</dbReference>
<evidence type="ECO:0000256" key="3">
    <source>
        <dbReference type="ARBA" id="ARBA00022679"/>
    </source>
</evidence>
<evidence type="ECO:0000259" key="9">
    <source>
        <dbReference type="PROSITE" id="PS50011"/>
    </source>
</evidence>
<feature type="domain" description="Protein kinase" evidence="9">
    <location>
        <begin position="19"/>
        <end position="215"/>
    </location>
</feature>
<evidence type="ECO:0000256" key="7">
    <source>
        <dbReference type="ARBA" id="ARBA00047899"/>
    </source>
</evidence>
<organism evidence="10 11">
    <name type="scientific">Gossypium arboreum</name>
    <name type="common">Tree cotton</name>
    <name type="synonym">Gossypium nanking</name>
    <dbReference type="NCBI Taxonomy" id="29729"/>
    <lineage>
        <taxon>Eukaryota</taxon>
        <taxon>Viridiplantae</taxon>
        <taxon>Streptophyta</taxon>
        <taxon>Embryophyta</taxon>
        <taxon>Tracheophyta</taxon>
        <taxon>Spermatophyta</taxon>
        <taxon>Magnoliopsida</taxon>
        <taxon>eudicotyledons</taxon>
        <taxon>Gunneridae</taxon>
        <taxon>Pentapetalae</taxon>
        <taxon>rosids</taxon>
        <taxon>malvids</taxon>
        <taxon>Malvales</taxon>
        <taxon>Malvaceae</taxon>
        <taxon>Malvoideae</taxon>
        <taxon>Gossypium</taxon>
    </lineage>
</organism>
<keyword evidence="6" id="KW-0067">ATP-binding</keyword>
<dbReference type="Gene3D" id="1.10.510.10">
    <property type="entry name" value="Transferase(Phosphotransferase) domain 1"/>
    <property type="match status" value="1"/>
</dbReference>
<keyword evidence="5 10" id="KW-0418">Kinase</keyword>
<dbReference type="InterPro" id="IPR011009">
    <property type="entry name" value="Kinase-like_dom_sf"/>
</dbReference>
<dbReference type="SUPFAM" id="SSF56112">
    <property type="entry name" value="Protein kinase-like (PK-like)"/>
    <property type="match status" value="1"/>
</dbReference>
<reference evidence="11" key="1">
    <citation type="submission" date="2014-09" db="EMBL/GenBank/DDBJ databases">
        <authorList>
            <person name="Mudge J."/>
            <person name="Ramaraj T."/>
            <person name="Lindquist I.E."/>
            <person name="Bharti A.K."/>
            <person name="Sundararajan A."/>
            <person name="Cameron C.T."/>
            <person name="Woodward J.E."/>
            <person name="May G.D."/>
            <person name="Brubaker C."/>
            <person name="Broadhvest J."/>
            <person name="Wilkins T.A."/>
        </authorList>
    </citation>
    <scope>NUCLEOTIDE SEQUENCE</scope>
    <source>
        <strain evidence="11">cv. AKA8401</strain>
    </source>
</reference>
<dbReference type="EMBL" id="KN443935">
    <property type="protein sequence ID" value="KHG28183.1"/>
    <property type="molecule type" value="Genomic_DNA"/>
</dbReference>
<accession>A0A0B0PP08</accession>
<evidence type="ECO:0000256" key="5">
    <source>
        <dbReference type="ARBA" id="ARBA00022777"/>
    </source>
</evidence>
<dbReference type="InterPro" id="IPR000719">
    <property type="entry name" value="Prot_kinase_dom"/>
</dbReference>
<dbReference type="AlphaFoldDB" id="A0A0B0PP08"/>
<dbReference type="EC" id="2.7.11.1" evidence="1"/>
<dbReference type="GO" id="GO:0005524">
    <property type="term" value="F:ATP binding"/>
    <property type="evidence" value="ECO:0007669"/>
    <property type="project" value="UniProtKB-KW"/>
</dbReference>
<keyword evidence="3" id="KW-0808">Transferase</keyword>
<dbReference type="GO" id="GO:0004674">
    <property type="term" value="F:protein serine/threonine kinase activity"/>
    <property type="evidence" value="ECO:0007669"/>
    <property type="project" value="UniProtKB-KW"/>
</dbReference>
<dbReference type="InterPro" id="IPR008271">
    <property type="entry name" value="Ser/Thr_kinase_AS"/>
</dbReference>
<evidence type="ECO:0000256" key="6">
    <source>
        <dbReference type="ARBA" id="ARBA00022840"/>
    </source>
</evidence>
<dbReference type="PROSITE" id="PS00108">
    <property type="entry name" value="PROTEIN_KINASE_ST"/>
    <property type="match status" value="1"/>
</dbReference>
<evidence type="ECO:0000313" key="11">
    <source>
        <dbReference type="Proteomes" id="UP000032142"/>
    </source>
</evidence>
<dbReference type="Proteomes" id="UP000032142">
    <property type="component" value="Unassembled WGS sequence"/>
</dbReference>
<dbReference type="Gene3D" id="3.30.200.20">
    <property type="entry name" value="Phosphorylase Kinase, domain 1"/>
    <property type="match status" value="1"/>
</dbReference>
<dbReference type="InterPro" id="IPR050588">
    <property type="entry name" value="WNK_Ser-Thr_kinase"/>
</dbReference>
<dbReference type="Pfam" id="PF00069">
    <property type="entry name" value="Pkinase"/>
    <property type="match status" value="1"/>
</dbReference>
<keyword evidence="11" id="KW-1185">Reference proteome</keyword>
<dbReference type="PANTHER" id="PTHR13902">
    <property type="entry name" value="SERINE/THREONINE-PROTEIN KINASE WNK WITH NO LYSINE -RELATED"/>
    <property type="match status" value="1"/>
</dbReference>
<evidence type="ECO:0000256" key="4">
    <source>
        <dbReference type="ARBA" id="ARBA00022741"/>
    </source>
</evidence>
<dbReference type="PROSITE" id="PS50011">
    <property type="entry name" value="PROTEIN_KINASE_DOM"/>
    <property type="match status" value="1"/>
</dbReference>
<proteinExistence type="predicted"/>
<comment type="catalytic activity">
    <reaction evidence="8">
        <text>L-seryl-[protein] + ATP = O-phospho-L-seryl-[protein] + ADP + H(+)</text>
        <dbReference type="Rhea" id="RHEA:17989"/>
        <dbReference type="Rhea" id="RHEA-COMP:9863"/>
        <dbReference type="Rhea" id="RHEA-COMP:11604"/>
        <dbReference type="ChEBI" id="CHEBI:15378"/>
        <dbReference type="ChEBI" id="CHEBI:29999"/>
        <dbReference type="ChEBI" id="CHEBI:30616"/>
        <dbReference type="ChEBI" id="CHEBI:83421"/>
        <dbReference type="ChEBI" id="CHEBI:456216"/>
        <dbReference type="EC" id="2.7.11.1"/>
    </reaction>
</comment>
<name>A0A0B0PP08_GOSAR</name>
<sequence length="215" mass="24904">MEAADGCDFAEKDPLGRYVRYDEILGKGAFKTVFKGFDEADGIEVAWNQVNIEDVLQTSEQLERLYSEVHLLKSLKHENIMKFYNSWVDDKNNSIYMITELFTSGSLRQYRKKHKNVDLKAIKNWSRQILRGLHYLHSHNPPIIHRDLKCDNIFVNGNNGEVKIGDLGLATVMEQPTAQSVIGTPEFMAPELYDEEYNDLVDIYSMLWLQLIHFS</sequence>
<comment type="catalytic activity">
    <reaction evidence="7">
        <text>L-threonyl-[protein] + ATP = O-phospho-L-threonyl-[protein] + ADP + H(+)</text>
        <dbReference type="Rhea" id="RHEA:46608"/>
        <dbReference type="Rhea" id="RHEA-COMP:11060"/>
        <dbReference type="Rhea" id="RHEA-COMP:11605"/>
        <dbReference type="ChEBI" id="CHEBI:15378"/>
        <dbReference type="ChEBI" id="CHEBI:30013"/>
        <dbReference type="ChEBI" id="CHEBI:30616"/>
        <dbReference type="ChEBI" id="CHEBI:61977"/>
        <dbReference type="ChEBI" id="CHEBI:456216"/>
        <dbReference type="EC" id="2.7.11.1"/>
    </reaction>
</comment>
<dbReference type="FunFam" id="3.30.200.20:FF:000075">
    <property type="entry name" value="Probable serine/threonine-protein kinase WNK1"/>
    <property type="match status" value="1"/>
</dbReference>
<evidence type="ECO:0000256" key="8">
    <source>
        <dbReference type="ARBA" id="ARBA00048679"/>
    </source>
</evidence>
<protein>
    <recommendedName>
        <fullName evidence="1">non-specific serine/threonine protein kinase</fullName>
        <ecNumber evidence="1">2.7.11.1</ecNumber>
    </recommendedName>
</protein>
<evidence type="ECO:0000256" key="2">
    <source>
        <dbReference type="ARBA" id="ARBA00022527"/>
    </source>
</evidence>
<evidence type="ECO:0000313" key="10">
    <source>
        <dbReference type="EMBL" id="KHG28183.1"/>
    </source>
</evidence>
<keyword evidence="2" id="KW-0723">Serine/threonine-protein kinase</keyword>